<reference evidence="2 3" key="1">
    <citation type="submission" date="2016-04" db="EMBL/GenBank/DDBJ databases">
        <title>Draft genome sequence of freshwater magnetotactic bacteria Magnetospirillum marisnigri SP-1 and Magnetospirillum moscoviense BB-1.</title>
        <authorList>
            <person name="Koziaeva V."/>
            <person name="Dziuba M.V."/>
            <person name="Ivanov T.M."/>
            <person name="Kuznetsov B."/>
            <person name="Grouzdev D.S."/>
        </authorList>
    </citation>
    <scope>NUCLEOTIDE SEQUENCE [LARGE SCALE GENOMIC DNA]</scope>
    <source>
        <strain evidence="2 3">SP-1</strain>
    </source>
</reference>
<dbReference type="Pfam" id="PF09955">
    <property type="entry name" value="DUF2189"/>
    <property type="match status" value="1"/>
</dbReference>
<dbReference type="Proteomes" id="UP000078428">
    <property type="component" value="Unassembled WGS sequence"/>
</dbReference>
<proteinExistence type="predicted"/>
<dbReference type="STRING" id="1285242.A6A04_15265"/>
<name>A0A178MVD6_9PROT</name>
<comment type="caution">
    <text evidence="2">The sequence shown here is derived from an EMBL/GenBank/DDBJ whole genome shotgun (WGS) entry which is preliminary data.</text>
</comment>
<evidence type="ECO:0008006" key="4">
    <source>
        <dbReference type="Google" id="ProtNLM"/>
    </source>
</evidence>
<dbReference type="AlphaFoldDB" id="A0A178MVD6"/>
<keyword evidence="3" id="KW-1185">Reference proteome</keyword>
<organism evidence="2 3">
    <name type="scientific">Paramagnetospirillum marisnigri</name>
    <dbReference type="NCBI Taxonomy" id="1285242"/>
    <lineage>
        <taxon>Bacteria</taxon>
        <taxon>Pseudomonadati</taxon>
        <taxon>Pseudomonadota</taxon>
        <taxon>Alphaproteobacteria</taxon>
        <taxon>Rhodospirillales</taxon>
        <taxon>Magnetospirillaceae</taxon>
        <taxon>Paramagnetospirillum</taxon>
    </lineage>
</organism>
<keyword evidence="1" id="KW-0812">Transmembrane</keyword>
<evidence type="ECO:0000256" key="1">
    <source>
        <dbReference type="SAM" id="Phobius"/>
    </source>
</evidence>
<feature type="transmembrane region" description="Helical" evidence="1">
    <location>
        <begin position="116"/>
        <end position="138"/>
    </location>
</feature>
<feature type="transmembrane region" description="Helical" evidence="1">
    <location>
        <begin position="63"/>
        <end position="85"/>
    </location>
</feature>
<dbReference type="InterPro" id="IPR018692">
    <property type="entry name" value="DUF2189"/>
</dbReference>
<evidence type="ECO:0000313" key="3">
    <source>
        <dbReference type="Proteomes" id="UP000078428"/>
    </source>
</evidence>
<gene>
    <name evidence="2" type="ORF">A6A04_15265</name>
</gene>
<evidence type="ECO:0000313" key="2">
    <source>
        <dbReference type="EMBL" id="OAN52859.1"/>
    </source>
</evidence>
<keyword evidence="1" id="KW-0472">Membrane</keyword>
<feature type="transmembrane region" description="Helical" evidence="1">
    <location>
        <begin position="163"/>
        <end position="190"/>
    </location>
</feature>
<dbReference type="RefSeq" id="WP_082914716.1">
    <property type="nucleotide sequence ID" value="NZ_LWQT01000042.1"/>
</dbReference>
<feature type="transmembrane region" description="Helical" evidence="1">
    <location>
        <begin position="37"/>
        <end position="57"/>
    </location>
</feature>
<accession>A0A178MVD6</accession>
<dbReference type="OrthoDB" id="9809543at2"/>
<protein>
    <recommendedName>
        <fullName evidence="4">DUF2189 domain-containing protein</fullName>
    </recommendedName>
</protein>
<dbReference type="EMBL" id="LWQT01000042">
    <property type="protein sequence ID" value="OAN52859.1"/>
    <property type="molecule type" value="Genomic_DNA"/>
</dbReference>
<feature type="transmembrane region" description="Helical" evidence="1">
    <location>
        <begin position="211"/>
        <end position="238"/>
    </location>
</feature>
<keyword evidence="1" id="KW-1133">Transmembrane helix</keyword>
<sequence>MMTLTADSHPPVSRLISPAQASEWLTAGWRDMWRQPLLSLGFGAVYAGGGGMIYLLLSSLEMGSLLFPLVAGFMLVGPLAAVFLYEISRRLEANEPVSFTLVVGHVMRRGGQIGNLGLILSMLMMVWMLAGLLIFALFHPPGVPLSLDNFVVNVVLQPDSPRFLLVGTVVGGAIATIAFAVSVFAMPMLLDRDVGVMEAMDFSIHAVLLNWRTMIGWAATIAVVTFFGMGLVFVGLAFTLPLIGHASWHAYRDAIGQA</sequence>